<evidence type="ECO:0000313" key="1">
    <source>
        <dbReference type="EMBL" id="EWS78779.1"/>
    </source>
</evidence>
<dbReference type="AlphaFoldDB" id="Z9JKR2"/>
<protein>
    <submittedName>
        <fullName evidence="1">Uncharacterized protein</fullName>
    </submittedName>
</protein>
<gene>
    <name evidence="1" type="ORF">AF72_04200</name>
</gene>
<dbReference type="Proteomes" id="UP000020406">
    <property type="component" value="Unassembled WGS sequence"/>
</dbReference>
<dbReference type="RefSeq" id="WP_200866184.1">
    <property type="nucleotide sequence ID" value="NZ_CP087692.1"/>
</dbReference>
<dbReference type="PATRIC" id="fig|1444770.3.peg.1019"/>
<dbReference type="EMBL" id="JDSQ01000005">
    <property type="protein sequence ID" value="EWS78779.1"/>
    <property type="molecule type" value="Genomic_DNA"/>
</dbReference>
<reference evidence="1 2" key="1">
    <citation type="journal article" date="2014" name="Genome Announc.">
        <title>Draft Genome Sequence of Xylella fastidiosa Pear Leaf Scorch Strain in Taiwan.</title>
        <authorList>
            <person name="Su C.C."/>
            <person name="Deng W.L."/>
            <person name="Jan F.J."/>
            <person name="Chang C.J."/>
            <person name="Huang H."/>
            <person name="Chen J."/>
        </authorList>
    </citation>
    <scope>NUCLEOTIDE SEQUENCE [LARGE SCALE GENOMIC DNA]</scope>
    <source>
        <strain evidence="1 2">PLS229</strain>
    </source>
</reference>
<evidence type="ECO:0000313" key="2">
    <source>
        <dbReference type="Proteomes" id="UP000020406"/>
    </source>
</evidence>
<organism evidence="1 2">
    <name type="scientific">Xylella taiwanensis</name>
    <dbReference type="NCBI Taxonomy" id="1444770"/>
    <lineage>
        <taxon>Bacteria</taxon>
        <taxon>Pseudomonadati</taxon>
        <taxon>Pseudomonadota</taxon>
        <taxon>Gammaproteobacteria</taxon>
        <taxon>Lysobacterales</taxon>
        <taxon>Lysobacteraceae</taxon>
        <taxon>Xylella</taxon>
    </lineage>
</organism>
<comment type="caution">
    <text evidence="1">The sequence shown here is derived from an EMBL/GenBank/DDBJ whole genome shotgun (WGS) entry which is preliminary data.</text>
</comment>
<sequence length="117" mass="13058">MTLPHTDQTEESDINVLVRLARRYAAIAKPGRGRLMFAKRGESKTACELLNIWRNQIRLLLAVDGPAPALRRGSIGSMKSCRVSWSTRLDAREQLLSAAHSDFFERPHGSSGRSRPS</sequence>
<dbReference type="eggNOG" id="COG3500">
    <property type="taxonomic scope" value="Bacteria"/>
</dbReference>
<name>Z9JKR2_9GAMM</name>
<proteinExistence type="predicted"/>
<dbReference type="STRING" id="1444770.AF72_04200"/>
<accession>Z9JKR2</accession>